<evidence type="ECO:0000313" key="4">
    <source>
        <dbReference type="EMBL" id="CEM38789.1"/>
    </source>
</evidence>
<feature type="signal peptide" evidence="1">
    <location>
        <begin position="1"/>
        <end position="24"/>
    </location>
</feature>
<evidence type="ECO:0000313" key="5">
    <source>
        <dbReference type="Proteomes" id="UP000041254"/>
    </source>
</evidence>
<dbReference type="Pfam" id="PF11443">
    <property type="entry name" value="DUF2828"/>
    <property type="match status" value="1"/>
</dbReference>
<dbReference type="InterPro" id="IPR058580">
    <property type="entry name" value="DUF2828"/>
</dbReference>
<protein>
    <recommendedName>
        <fullName evidence="6">VWFA domain-containing protein</fullName>
    </recommendedName>
</protein>
<reference evidence="4 5" key="1">
    <citation type="submission" date="2014-11" db="EMBL/GenBank/DDBJ databases">
        <authorList>
            <person name="Zhu J."/>
            <person name="Qi W."/>
            <person name="Song R."/>
        </authorList>
    </citation>
    <scope>NUCLEOTIDE SEQUENCE [LARGE SCALE GENOMIC DNA]</scope>
</reference>
<dbReference type="InterPro" id="IPR056690">
    <property type="entry name" value="DUF7788"/>
</dbReference>
<dbReference type="OMA" id="HGVSHGY"/>
<dbReference type="SUPFAM" id="SSF53300">
    <property type="entry name" value="vWA-like"/>
    <property type="match status" value="1"/>
</dbReference>
<dbReference type="InterPro" id="IPR036465">
    <property type="entry name" value="vWFA_dom_sf"/>
</dbReference>
<feature type="domain" description="DUF2828" evidence="2">
    <location>
        <begin position="107"/>
        <end position="452"/>
    </location>
</feature>
<dbReference type="VEuPathDB" id="CryptoDB:Vbra_1880"/>
<organism evidence="4 5">
    <name type="scientific">Vitrella brassicaformis (strain CCMP3155)</name>
    <dbReference type="NCBI Taxonomy" id="1169540"/>
    <lineage>
        <taxon>Eukaryota</taxon>
        <taxon>Sar</taxon>
        <taxon>Alveolata</taxon>
        <taxon>Colpodellida</taxon>
        <taxon>Vitrellaceae</taxon>
        <taxon>Vitrella</taxon>
    </lineage>
</organism>
<accession>A0A0G4H4R9</accession>
<dbReference type="PANTHER" id="PTHR31373:SF27">
    <property type="entry name" value="TROVE DOMAIN-CONTAINING PROTEIN"/>
    <property type="match status" value="1"/>
</dbReference>
<dbReference type="PIRSF" id="PIRSF015417">
    <property type="entry name" value="T31B5_30_vWA"/>
    <property type="match status" value="1"/>
</dbReference>
<evidence type="ECO:0008006" key="6">
    <source>
        <dbReference type="Google" id="ProtNLM"/>
    </source>
</evidence>
<name>A0A0G4H4R9_VITBC</name>
<dbReference type="OrthoDB" id="1149618at2759"/>
<dbReference type="PhylomeDB" id="A0A0G4H4R9"/>
<evidence type="ECO:0000259" key="3">
    <source>
        <dbReference type="Pfam" id="PF25043"/>
    </source>
</evidence>
<sequence length="660" mass="75076">MNALMISPPLAFLVWLCLLASSFGFRHPSLRPLGKGRSVVSARTHRHAQTADEPSAVELYEYANHHPQYGTLADDLYGYDTEDAQPSIDWLVQPPTNIKHPELITTTENEGWTYSSTSDPTLDFFFECVPGIDHDTMREMLAAAWQANATPTLRAIFHLGDPRHGKSDRPNLYEALVWLWENHPKTLLANLPHIPIHSSWKAPADLVTIAIAGIQPYRDRREHDNANFYERKEAKYRSYIRRLKRKPRYKKRAERHQRLTEKLTDSWTTMLRQEVASLYAAQLRKDVEAMNNNRSVSLCGKWAPSIGQSHDCVSGLATTIAFQLVDEGERENVTLIDVMDNYRKRYLTPLRAASQVCECYMSARTWSEIPYSRVPSIAMRNYKKTFNKRDEERFNEFLGAVETGTETIAAGALRPHELIAPFLNHYEYGSVAEENTNEQQWKRYVDDLKKKGGGQGLSSSIAIVDVSGSMYGTPIQVAIALGLLTAEISEEPWRNALITFSQTPAFHWVEGNVTLKEKVQSVMRMDWMMNTDLQLVFDMLLKRAIDKKVPPENMIKQLFIFSDMEFDQACPQFKGATDLYLIQQKYALAGYPMPKIVFWNLRASGSKPAVSDEENVAMLSGFSGHLLSAFLDGRLEDFTPKGVMLSTLMDKRYDGLVVVD</sequence>
<keyword evidence="5" id="KW-1185">Reference proteome</keyword>
<dbReference type="AlphaFoldDB" id="A0A0G4H4R9"/>
<gene>
    <name evidence="4" type="ORF">Vbra_1880</name>
</gene>
<dbReference type="InParanoid" id="A0A0G4H4R9"/>
<dbReference type="PANTHER" id="PTHR31373">
    <property type="entry name" value="OS06G0652100 PROTEIN"/>
    <property type="match status" value="1"/>
</dbReference>
<feature type="chain" id="PRO_5005190920" description="VWFA domain-containing protein" evidence="1">
    <location>
        <begin position="25"/>
        <end position="660"/>
    </location>
</feature>
<dbReference type="Proteomes" id="UP000041254">
    <property type="component" value="Unassembled WGS sequence"/>
</dbReference>
<dbReference type="Pfam" id="PF25043">
    <property type="entry name" value="DUF7788"/>
    <property type="match status" value="1"/>
</dbReference>
<evidence type="ECO:0000256" key="1">
    <source>
        <dbReference type="SAM" id="SignalP"/>
    </source>
</evidence>
<proteinExistence type="predicted"/>
<keyword evidence="1" id="KW-0732">Signal</keyword>
<dbReference type="EMBL" id="CDMY01001000">
    <property type="protein sequence ID" value="CEM38789.1"/>
    <property type="molecule type" value="Genomic_DNA"/>
</dbReference>
<dbReference type="Gene3D" id="3.40.50.410">
    <property type="entry name" value="von Willebrand factor, type A domain"/>
    <property type="match status" value="1"/>
</dbReference>
<evidence type="ECO:0000259" key="2">
    <source>
        <dbReference type="Pfam" id="PF11443"/>
    </source>
</evidence>
<dbReference type="InterPro" id="IPR011205">
    <property type="entry name" value="UCP015417_vWA"/>
</dbReference>
<feature type="domain" description="DUF7788" evidence="3">
    <location>
        <begin position="459"/>
        <end position="634"/>
    </location>
</feature>